<dbReference type="SMART" id="SM00701">
    <property type="entry name" value="PGRP"/>
    <property type="match status" value="1"/>
</dbReference>
<feature type="region of interest" description="Disordered" evidence="2">
    <location>
        <begin position="47"/>
        <end position="75"/>
    </location>
</feature>
<dbReference type="InterPro" id="IPR006619">
    <property type="entry name" value="PGRP_domain_met/bac"/>
</dbReference>
<feature type="chain" id="PRO_5045264301" description="N-acetylmuramoyl-L-alanine amidase" evidence="3">
    <location>
        <begin position="21"/>
        <end position="350"/>
    </location>
</feature>
<dbReference type="InterPro" id="IPR036505">
    <property type="entry name" value="Amidase/PGRP_sf"/>
</dbReference>
<feature type="region of interest" description="Disordered" evidence="2">
    <location>
        <begin position="281"/>
        <end position="350"/>
    </location>
</feature>
<evidence type="ECO:0000259" key="5">
    <source>
        <dbReference type="SMART" id="SM00701"/>
    </source>
</evidence>
<dbReference type="Proteomes" id="UP000609651">
    <property type="component" value="Unassembled WGS sequence"/>
</dbReference>
<name>A0ABX1VI91_9PLAN</name>
<feature type="domain" description="N-acetylmuramoyl-L-alanine amidase" evidence="4">
    <location>
        <begin position="125"/>
        <end position="266"/>
    </location>
</feature>
<keyword evidence="3" id="KW-0732">Signal</keyword>
<dbReference type="CDD" id="cd06583">
    <property type="entry name" value="PGRP"/>
    <property type="match status" value="1"/>
</dbReference>
<dbReference type="PANTHER" id="PTHR11022">
    <property type="entry name" value="PEPTIDOGLYCAN RECOGNITION PROTEIN"/>
    <property type="match status" value="1"/>
</dbReference>
<dbReference type="InterPro" id="IPR015510">
    <property type="entry name" value="PGRP"/>
</dbReference>
<evidence type="ECO:0000259" key="4">
    <source>
        <dbReference type="SMART" id="SM00644"/>
    </source>
</evidence>
<feature type="compositionally biased region" description="Low complexity" evidence="2">
    <location>
        <begin position="329"/>
        <end position="339"/>
    </location>
</feature>
<sequence>MTFPPSAPLRIVTFATAIMAAGLGTESIAAAPPTAFRVSPQVMQRLRGAPAPAVEAPAKEEPSAPAAAGPTAEEPTAPAALAAPDLAVPALPSAAGDSRSNRTAPAAAPLSSAPSEPQAKPGPWVPAGEGVSERPWRWIIVHHTATDAGSVEAIHRTHVKRRDGDGNPWLGIGYHFVVGNGDGMGDGEVEPTFRWKDQLAGAHAGRQAENERGIGICLVGDFESSNPTAEQLAATRRLIAFLRDRYDIPADRVIPHDAVKATACPGKRLKIETLLPESSSSATASPAAASSAPAVPAPSHSWDDDEDFLPTGLSAPEVSSGPTLAAPVSSTRSSSTRSSLAPRSGSQDAP</sequence>
<dbReference type="Pfam" id="PF01510">
    <property type="entry name" value="Amidase_2"/>
    <property type="match status" value="1"/>
</dbReference>
<proteinExistence type="inferred from homology"/>
<comment type="caution">
    <text evidence="6">The sequence shown here is derived from an EMBL/GenBank/DDBJ whole genome shotgun (WGS) entry which is preliminary data.</text>
</comment>
<dbReference type="SUPFAM" id="SSF55846">
    <property type="entry name" value="N-acetylmuramoyl-L-alanine amidase-like"/>
    <property type="match status" value="1"/>
</dbReference>
<dbReference type="EMBL" id="WTPX01000126">
    <property type="protein sequence ID" value="NNJ27171.1"/>
    <property type="molecule type" value="Genomic_DNA"/>
</dbReference>
<feature type="domain" description="Peptidoglycan recognition protein family" evidence="5">
    <location>
        <begin position="117"/>
        <end position="260"/>
    </location>
</feature>
<feature type="compositionally biased region" description="Low complexity" evidence="2">
    <location>
        <begin position="63"/>
        <end position="75"/>
    </location>
</feature>
<evidence type="ECO:0000256" key="1">
    <source>
        <dbReference type="ARBA" id="ARBA00007553"/>
    </source>
</evidence>
<organism evidence="6 7">
    <name type="scientific">Alienimonas chondri</name>
    <dbReference type="NCBI Taxonomy" id="2681879"/>
    <lineage>
        <taxon>Bacteria</taxon>
        <taxon>Pseudomonadati</taxon>
        <taxon>Planctomycetota</taxon>
        <taxon>Planctomycetia</taxon>
        <taxon>Planctomycetales</taxon>
        <taxon>Planctomycetaceae</taxon>
        <taxon>Alienimonas</taxon>
    </lineage>
</organism>
<dbReference type="SMART" id="SM00644">
    <property type="entry name" value="Ami_2"/>
    <property type="match status" value="1"/>
</dbReference>
<evidence type="ECO:0000256" key="3">
    <source>
        <dbReference type="SAM" id="SignalP"/>
    </source>
</evidence>
<comment type="similarity">
    <text evidence="1">Belongs to the N-acetylmuramoyl-L-alanine amidase 2 family.</text>
</comment>
<accession>A0ABX1VI91</accession>
<feature type="compositionally biased region" description="Low complexity" evidence="2">
    <location>
        <begin position="281"/>
        <end position="299"/>
    </location>
</feature>
<gene>
    <name evidence="6" type="ORF">LzC2_32710</name>
</gene>
<evidence type="ECO:0000313" key="6">
    <source>
        <dbReference type="EMBL" id="NNJ27171.1"/>
    </source>
</evidence>
<evidence type="ECO:0008006" key="8">
    <source>
        <dbReference type="Google" id="ProtNLM"/>
    </source>
</evidence>
<feature type="region of interest" description="Disordered" evidence="2">
    <location>
        <begin position="90"/>
        <end position="128"/>
    </location>
</feature>
<protein>
    <recommendedName>
        <fullName evidence="8">N-acetylmuramoyl-L-alanine amidase</fullName>
    </recommendedName>
</protein>
<dbReference type="InterPro" id="IPR002502">
    <property type="entry name" value="Amidase_domain"/>
</dbReference>
<feature type="signal peptide" evidence="3">
    <location>
        <begin position="1"/>
        <end position="20"/>
    </location>
</feature>
<reference evidence="6 7" key="1">
    <citation type="journal article" date="2020" name="Syst. Appl. Microbiol.">
        <title>Alienimonas chondri sp. nov., a novel planctomycete isolated from the biofilm of the red alga Chondrus crispus.</title>
        <authorList>
            <person name="Vitorino I."/>
            <person name="Albuquerque L."/>
            <person name="Wiegand S."/>
            <person name="Kallscheuer N."/>
            <person name="da Costa M.S."/>
            <person name="Lobo-da-Cunha A."/>
            <person name="Jogler C."/>
            <person name="Lage O.M."/>
        </authorList>
    </citation>
    <scope>NUCLEOTIDE SEQUENCE [LARGE SCALE GENOMIC DNA]</scope>
    <source>
        <strain evidence="6 7">LzC2</strain>
    </source>
</reference>
<dbReference type="PANTHER" id="PTHR11022:SF41">
    <property type="entry name" value="PEPTIDOGLYCAN-RECOGNITION PROTEIN LC-RELATED"/>
    <property type="match status" value="1"/>
</dbReference>
<evidence type="ECO:0000313" key="7">
    <source>
        <dbReference type="Proteomes" id="UP000609651"/>
    </source>
</evidence>
<evidence type="ECO:0000256" key="2">
    <source>
        <dbReference type="SAM" id="MobiDB-lite"/>
    </source>
</evidence>
<feature type="compositionally biased region" description="Low complexity" evidence="2">
    <location>
        <begin position="104"/>
        <end position="119"/>
    </location>
</feature>
<dbReference type="Gene3D" id="3.40.80.10">
    <property type="entry name" value="Peptidoglycan recognition protein-like"/>
    <property type="match status" value="1"/>
</dbReference>
<keyword evidence="7" id="KW-1185">Reference proteome</keyword>